<organism evidence="1 2">
    <name type="scientific">Ophiophagus hannah</name>
    <name type="common">King cobra</name>
    <name type="synonym">Naja hannah</name>
    <dbReference type="NCBI Taxonomy" id="8665"/>
    <lineage>
        <taxon>Eukaryota</taxon>
        <taxon>Metazoa</taxon>
        <taxon>Chordata</taxon>
        <taxon>Craniata</taxon>
        <taxon>Vertebrata</taxon>
        <taxon>Euteleostomi</taxon>
        <taxon>Lepidosauria</taxon>
        <taxon>Squamata</taxon>
        <taxon>Bifurcata</taxon>
        <taxon>Unidentata</taxon>
        <taxon>Episquamata</taxon>
        <taxon>Toxicofera</taxon>
        <taxon>Serpentes</taxon>
        <taxon>Colubroidea</taxon>
        <taxon>Elapidae</taxon>
        <taxon>Elapinae</taxon>
        <taxon>Ophiophagus</taxon>
    </lineage>
</organism>
<sequence>MTLGYGRFSLDDRPGWGEAESRVAVNYISQVNAGRNPPGLLQMVVELTRPWEEIAMDFIVELLKTHQLAKLFLKHIYRLHGVPRRIISDRRVQFTVKFWREFLWSIGSSQGLSLAFHPSTNGGGREIECHGRAVSKVLRELSAVQLGEPPAFRRVSKGPPLRLTDRLDVNAESNLGESPQRPFQLGEKVYLSTKYLRLRRSSKKLGPKFMGLFPIVKIINPGTVQLKPLPSEPPDPVVIGGQTHYEVPQILDSSRIKGDSELRISELAMPR</sequence>
<dbReference type="EMBL" id="AZIM01000580">
    <property type="protein sequence ID" value="ETE70243.1"/>
    <property type="molecule type" value="Genomic_DNA"/>
</dbReference>
<dbReference type="PANTHER" id="PTHR35046">
    <property type="entry name" value="ZINC KNUCKLE (CCHC-TYPE) FAMILY PROTEIN"/>
    <property type="match status" value="1"/>
</dbReference>
<dbReference type="InterPro" id="IPR036397">
    <property type="entry name" value="RNaseH_sf"/>
</dbReference>
<dbReference type="OrthoDB" id="1430630at2759"/>
<comment type="caution">
    <text evidence="1">The sequence shown here is derived from an EMBL/GenBank/DDBJ whole genome shotgun (WGS) entry which is preliminary data.</text>
</comment>
<evidence type="ECO:0000313" key="2">
    <source>
        <dbReference type="Proteomes" id="UP000018936"/>
    </source>
</evidence>
<accession>V8P899</accession>
<dbReference type="InterPro" id="IPR012337">
    <property type="entry name" value="RNaseH-like_sf"/>
</dbReference>
<dbReference type="PANTHER" id="PTHR35046:SF26">
    <property type="entry name" value="RNA-DIRECTED DNA POLYMERASE"/>
    <property type="match status" value="1"/>
</dbReference>
<gene>
    <name evidence="1" type="primary">TY3B-G</name>
    <name evidence="1" type="ORF">L345_03945</name>
</gene>
<dbReference type="SUPFAM" id="SSF53098">
    <property type="entry name" value="Ribonuclease H-like"/>
    <property type="match status" value="1"/>
</dbReference>
<feature type="non-terminal residue" evidence="1">
    <location>
        <position position="1"/>
    </location>
</feature>
<dbReference type="AlphaFoldDB" id="V8P899"/>
<name>V8P899_OPHHA</name>
<proteinExistence type="predicted"/>
<dbReference type="Proteomes" id="UP000018936">
    <property type="component" value="Unassembled WGS sequence"/>
</dbReference>
<dbReference type="Gene3D" id="3.30.420.10">
    <property type="entry name" value="Ribonuclease H-like superfamily/Ribonuclease H"/>
    <property type="match status" value="1"/>
</dbReference>
<evidence type="ECO:0000313" key="1">
    <source>
        <dbReference type="EMBL" id="ETE70243.1"/>
    </source>
</evidence>
<protein>
    <submittedName>
        <fullName evidence="1">Ty3b-g</fullName>
    </submittedName>
</protein>
<reference evidence="1 2" key="1">
    <citation type="journal article" date="2013" name="Proc. Natl. Acad. Sci. U.S.A.">
        <title>The king cobra genome reveals dynamic gene evolution and adaptation in the snake venom system.</title>
        <authorList>
            <person name="Vonk F.J."/>
            <person name="Casewell N.R."/>
            <person name="Henkel C.V."/>
            <person name="Heimberg A.M."/>
            <person name="Jansen H.J."/>
            <person name="McCleary R.J."/>
            <person name="Kerkkamp H.M."/>
            <person name="Vos R.A."/>
            <person name="Guerreiro I."/>
            <person name="Calvete J.J."/>
            <person name="Wuster W."/>
            <person name="Woods A.E."/>
            <person name="Logan J.M."/>
            <person name="Harrison R.A."/>
            <person name="Castoe T.A."/>
            <person name="de Koning A.P."/>
            <person name="Pollock D.D."/>
            <person name="Yandell M."/>
            <person name="Calderon D."/>
            <person name="Renjifo C."/>
            <person name="Currier R.B."/>
            <person name="Salgado D."/>
            <person name="Pla D."/>
            <person name="Sanz L."/>
            <person name="Hyder A.S."/>
            <person name="Ribeiro J.M."/>
            <person name="Arntzen J.W."/>
            <person name="van den Thillart G.E."/>
            <person name="Boetzer M."/>
            <person name="Pirovano W."/>
            <person name="Dirks R.P."/>
            <person name="Spaink H.P."/>
            <person name="Duboule D."/>
            <person name="McGlinn E."/>
            <person name="Kini R.M."/>
            <person name="Richardson M.K."/>
        </authorList>
    </citation>
    <scope>NUCLEOTIDE SEQUENCE</scope>
    <source>
        <tissue evidence="1">Blood</tissue>
    </source>
</reference>
<keyword evidence="2" id="KW-1185">Reference proteome</keyword>
<dbReference type="GO" id="GO:0003676">
    <property type="term" value="F:nucleic acid binding"/>
    <property type="evidence" value="ECO:0007669"/>
    <property type="project" value="InterPro"/>
</dbReference>